<keyword evidence="3" id="KW-1185">Reference proteome</keyword>
<feature type="compositionally biased region" description="Low complexity" evidence="1">
    <location>
        <begin position="370"/>
        <end position="385"/>
    </location>
</feature>
<dbReference type="EMBL" id="CAUYUJ010014871">
    <property type="protein sequence ID" value="CAK0847089.1"/>
    <property type="molecule type" value="Genomic_DNA"/>
</dbReference>
<feature type="region of interest" description="Disordered" evidence="1">
    <location>
        <begin position="1"/>
        <end position="26"/>
    </location>
</feature>
<sequence>MKETADPMRALLAPTGDHPGELPPPRVDAALELAGTQAAPGERPGVPDAAAAESGAGFAAALQSAEDSAPLLKFARRGTVSFKKVVKPLGWTGAQAALEFKKRSSLEHKARMGTVVRRNTRRRSMLWAAAQTEPLPDVEPLVEDDWQGDPEGLESGMVVDPGRAPETASLWAQLHAADTDEEAGPEQPAEAGAAAEGGGRGGDAGRSGAQAEPRRLLPLAEPAALAELAEQGVQTEPEARLPPPCTAEAGLQTESCTGTAEAGLQTEPWIPGLAAGWTKRVSLDEAAPAAPPNSPPGPDAAAGLRTPGADSSAGPAPGAAARPDGAAAVPRKETVPRRPPRRTPPRRATPRRTSWSPRGGGLAPQPPPSRTRSTGRRCSTTAPAG</sequence>
<proteinExistence type="predicted"/>
<name>A0ABN9TM72_9DINO</name>
<feature type="compositionally biased region" description="Pro residues" evidence="1">
    <location>
        <begin position="289"/>
        <end position="298"/>
    </location>
</feature>
<accession>A0ABN9TM72</accession>
<evidence type="ECO:0000313" key="2">
    <source>
        <dbReference type="EMBL" id="CAK0847089.1"/>
    </source>
</evidence>
<feature type="region of interest" description="Disordered" evidence="1">
    <location>
        <begin position="131"/>
        <end position="385"/>
    </location>
</feature>
<protein>
    <submittedName>
        <fullName evidence="2">Uncharacterized protein</fullName>
    </submittedName>
</protein>
<feature type="compositionally biased region" description="Acidic residues" evidence="1">
    <location>
        <begin position="140"/>
        <end position="152"/>
    </location>
</feature>
<feature type="compositionally biased region" description="Low complexity" evidence="1">
    <location>
        <begin position="206"/>
        <end position="230"/>
    </location>
</feature>
<feature type="compositionally biased region" description="Gly residues" evidence="1">
    <location>
        <begin position="195"/>
        <end position="205"/>
    </location>
</feature>
<dbReference type="Proteomes" id="UP001189429">
    <property type="component" value="Unassembled WGS sequence"/>
</dbReference>
<reference evidence="2" key="1">
    <citation type="submission" date="2023-10" db="EMBL/GenBank/DDBJ databases">
        <authorList>
            <person name="Chen Y."/>
            <person name="Shah S."/>
            <person name="Dougan E. K."/>
            <person name="Thang M."/>
            <person name="Chan C."/>
        </authorList>
    </citation>
    <scope>NUCLEOTIDE SEQUENCE [LARGE SCALE GENOMIC DNA]</scope>
</reference>
<evidence type="ECO:0000256" key="1">
    <source>
        <dbReference type="SAM" id="MobiDB-lite"/>
    </source>
</evidence>
<feature type="compositionally biased region" description="Low complexity" evidence="1">
    <location>
        <begin position="185"/>
        <end position="194"/>
    </location>
</feature>
<comment type="caution">
    <text evidence="2">The sequence shown here is derived from an EMBL/GenBank/DDBJ whole genome shotgun (WGS) entry which is preliminary data.</text>
</comment>
<gene>
    <name evidence="2" type="ORF">PCOR1329_LOCUS40403</name>
</gene>
<feature type="compositionally biased region" description="Low complexity" evidence="1">
    <location>
        <begin position="299"/>
        <end position="328"/>
    </location>
</feature>
<feature type="compositionally biased region" description="Basic residues" evidence="1">
    <location>
        <begin position="338"/>
        <end position="350"/>
    </location>
</feature>
<organism evidence="2 3">
    <name type="scientific">Prorocentrum cordatum</name>
    <dbReference type="NCBI Taxonomy" id="2364126"/>
    <lineage>
        <taxon>Eukaryota</taxon>
        <taxon>Sar</taxon>
        <taxon>Alveolata</taxon>
        <taxon>Dinophyceae</taxon>
        <taxon>Prorocentrales</taxon>
        <taxon>Prorocentraceae</taxon>
        <taxon>Prorocentrum</taxon>
    </lineage>
</organism>
<evidence type="ECO:0000313" key="3">
    <source>
        <dbReference type="Proteomes" id="UP001189429"/>
    </source>
</evidence>